<gene>
    <name evidence="1" type="ORF">FCM35_KLT10267</name>
</gene>
<evidence type="ECO:0000313" key="2">
    <source>
        <dbReference type="Proteomes" id="UP000623129"/>
    </source>
</evidence>
<evidence type="ECO:0008006" key="3">
    <source>
        <dbReference type="Google" id="ProtNLM"/>
    </source>
</evidence>
<dbReference type="EMBL" id="SWLB01000020">
    <property type="protein sequence ID" value="KAF3325196.1"/>
    <property type="molecule type" value="Genomic_DNA"/>
</dbReference>
<comment type="caution">
    <text evidence="1">The sequence shown here is derived from an EMBL/GenBank/DDBJ whole genome shotgun (WGS) entry which is preliminary data.</text>
</comment>
<dbReference type="AlphaFoldDB" id="A0A833V4N8"/>
<protein>
    <recommendedName>
        <fullName evidence="3">DUF4283 domain-containing protein</fullName>
    </recommendedName>
</protein>
<evidence type="ECO:0000313" key="1">
    <source>
        <dbReference type="EMBL" id="KAF3325196.1"/>
    </source>
</evidence>
<keyword evidence="2" id="KW-1185">Reference proteome</keyword>
<name>A0A833V4N8_9POAL</name>
<organism evidence="1 2">
    <name type="scientific">Carex littledalei</name>
    <dbReference type="NCBI Taxonomy" id="544730"/>
    <lineage>
        <taxon>Eukaryota</taxon>
        <taxon>Viridiplantae</taxon>
        <taxon>Streptophyta</taxon>
        <taxon>Embryophyta</taxon>
        <taxon>Tracheophyta</taxon>
        <taxon>Spermatophyta</taxon>
        <taxon>Magnoliopsida</taxon>
        <taxon>Liliopsida</taxon>
        <taxon>Poales</taxon>
        <taxon>Cyperaceae</taxon>
        <taxon>Cyperoideae</taxon>
        <taxon>Cariceae</taxon>
        <taxon>Carex</taxon>
        <taxon>Carex subgen. Euthyceras</taxon>
    </lineage>
</organism>
<proteinExistence type="predicted"/>
<dbReference type="Proteomes" id="UP000623129">
    <property type="component" value="Unassembled WGS sequence"/>
</dbReference>
<sequence>MHQGPANAPEQAANYAAQSLNLGGTLDPGGNPESEDKLIFWQMRRAWGAHPSIVFTMTDRSLYLVEYENIRDFARILNEGPWIYRQDLVVAKECPSQEEFDGSTITQAEIWVQLQTYRSKASLKKDW</sequence>
<dbReference type="OrthoDB" id="689628at2759"/>
<accession>A0A833V4N8</accession>
<reference evidence="1" key="1">
    <citation type="submission" date="2020-01" db="EMBL/GenBank/DDBJ databases">
        <title>Genome sequence of Kobresia littledalei, the first chromosome-level genome in the family Cyperaceae.</title>
        <authorList>
            <person name="Qu G."/>
        </authorList>
    </citation>
    <scope>NUCLEOTIDE SEQUENCE</scope>
    <source>
        <strain evidence="1">C.B.Clarke</strain>
        <tissue evidence="1">Leaf</tissue>
    </source>
</reference>